<name>A0A1H6URF2_9EURY</name>
<dbReference type="STRING" id="1073996.SAMN05444271_11324"/>
<dbReference type="Pfam" id="PF24019">
    <property type="entry name" value="DUF7332"/>
    <property type="match status" value="1"/>
</dbReference>
<dbReference type="Proteomes" id="UP000198888">
    <property type="component" value="Unassembled WGS sequence"/>
</dbReference>
<protein>
    <submittedName>
        <fullName evidence="1">Uncharacterized protein</fullName>
    </submittedName>
</protein>
<keyword evidence="2" id="KW-1185">Reference proteome</keyword>
<dbReference type="EMBL" id="FNYR01000013">
    <property type="protein sequence ID" value="SEI94899.1"/>
    <property type="molecule type" value="Genomic_DNA"/>
</dbReference>
<gene>
    <name evidence="1" type="ORF">SAMN05444271_11324</name>
</gene>
<dbReference type="RefSeq" id="WP_089672691.1">
    <property type="nucleotide sequence ID" value="NZ_CP024845.1"/>
</dbReference>
<dbReference type="KEGG" id="hae:halTADL_1667"/>
<reference evidence="1 2" key="1">
    <citation type="submission" date="2016-10" db="EMBL/GenBank/DDBJ databases">
        <authorList>
            <person name="de Groot N.N."/>
        </authorList>
    </citation>
    <scope>NUCLEOTIDE SEQUENCE [LARGE SCALE GENOMIC DNA]</scope>
    <source>
        <strain evidence="1 2">DSM 22187</strain>
    </source>
</reference>
<dbReference type="GeneID" id="35002456"/>
<proteinExistence type="predicted"/>
<dbReference type="InterPro" id="IPR055756">
    <property type="entry name" value="DUF7332"/>
</dbReference>
<organism evidence="1 2">
    <name type="scientific">Halohasta litchfieldiae</name>
    <dbReference type="NCBI Taxonomy" id="1073996"/>
    <lineage>
        <taxon>Archaea</taxon>
        <taxon>Methanobacteriati</taxon>
        <taxon>Methanobacteriota</taxon>
        <taxon>Stenosarchaea group</taxon>
        <taxon>Halobacteria</taxon>
        <taxon>Halobacteriales</taxon>
        <taxon>Haloferacaceae</taxon>
        <taxon>Halohasta</taxon>
    </lineage>
</organism>
<dbReference type="OrthoDB" id="328061at2157"/>
<sequence length="159" mass="16598">MFPRSAVVAVVCCFLLLTMPLTAAVGAQETTTGSSTTGTDSGTVDRCFVDDGYEFTIGTQGPEIRMVIHLSLLTNLGGPGALGVELSGSTGGPPIIELKTGVIFDGFESLSGFLNDPFGPFSIAYDYQFELPMFGSDVSYDDTETPIDGPVGNASCEFA</sequence>
<accession>A0A1H6URF2</accession>
<accession>A0A2H4Q221</accession>
<dbReference type="AlphaFoldDB" id="A0A1H6URF2"/>
<evidence type="ECO:0000313" key="1">
    <source>
        <dbReference type="EMBL" id="SEI94899.1"/>
    </source>
</evidence>
<evidence type="ECO:0000313" key="2">
    <source>
        <dbReference type="Proteomes" id="UP000198888"/>
    </source>
</evidence>